<dbReference type="InterPro" id="IPR002347">
    <property type="entry name" value="SDR_fam"/>
</dbReference>
<dbReference type="RefSeq" id="WP_113904406.1">
    <property type="nucleotide sequence ID" value="NZ_QNSB01000006.1"/>
</dbReference>
<evidence type="ECO:0000313" key="4">
    <source>
        <dbReference type="Proteomes" id="UP000253509"/>
    </source>
</evidence>
<dbReference type="EMBL" id="QNSB01000006">
    <property type="protein sequence ID" value="RBP71324.1"/>
    <property type="molecule type" value="Genomic_DNA"/>
</dbReference>
<dbReference type="PANTHER" id="PTHR42760">
    <property type="entry name" value="SHORT-CHAIN DEHYDROGENASES/REDUCTASES FAMILY MEMBER"/>
    <property type="match status" value="1"/>
</dbReference>
<evidence type="ECO:0000256" key="1">
    <source>
        <dbReference type="ARBA" id="ARBA00006484"/>
    </source>
</evidence>
<dbReference type="CDD" id="cd05233">
    <property type="entry name" value="SDR_c"/>
    <property type="match status" value="1"/>
</dbReference>
<keyword evidence="4" id="KW-1185">Reference proteome</keyword>
<proteinExistence type="inferred from homology"/>
<keyword evidence="2" id="KW-0560">Oxidoreductase</keyword>
<dbReference type="GO" id="GO:0016616">
    <property type="term" value="F:oxidoreductase activity, acting on the CH-OH group of donors, NAD or NADP as acceptor"/>
    <property type="evidence" value="ECO:0007669"/>
    <property type="project" value="TreeGrafter"/>
</dbReference>
<comment type="caution">
    <text evidence="3">The sequence shown here is derived from an EMBL/GenBank/DDBJ whole genome shotgun (WGS) entry which is preliminary data.</text>
</comment>
<dbReference type="InterPro" id="IPR020904">
    <property type="entry name" value="Sc_DH/Rdtase_CS"/>
</dbReference>
<name>A0A366IK14_9MICO</name>
<evidence type="ECO:0000256" key="2">
    <source>
        <dbReference type="ARBA" id="ARBA00023002"/>
    </source>
</evidence>
<dbReference type="PRINTS" id="PR00080">
    <property type="entry name" value="SDRFAMILY"/>
</dbReference>
<dbReference type="AlphaFoldDB" id="A0A366IK14"/>
<comment type="similarity">
    <text evidence="1">Belongs to the short-chain dehydrogenases/reductases (SDR) family.</text>
</comment>
<organism evidence="3 4">
    <name type="scientific">Brevibacterium celere</name>
    <dbReference type="NCBI Taxonomy" id="225845"/>
    <lineage>
        <taxon>Bacteria</taxon>
        <taxon>Bacillati</taxon>
        <taxon>Actinomycetota</taxon>
        <taxon>Actinomycetes</taxon>
        <taxon>Micrococcales</taxon>
        <taxon>Brevibacteriaceae</taxon>
        <taxon>Brevibacterium</taxon>
    </lineage>
</organism>
<evidence type="ECO:0000313" key="3">
    <source>
        <dbReference type="EMBL" id="RBP71324.1"/>
    </source>
</evidence>
<gene>
    <name evidence="3" type="ORF">DFO65_106167</name>
</gene>
<dbReference type="Proteomes" id="UP000253509">
    <property type="component" value="Unassembled WGS sequence"/>
</dbReference>
<dbReference type="PROSITE" id="PS00061">
    <property type="entry name" value="ADH_SHORT"/>
    <property type="match status" value="1"/>
</dbReference>
<dbReference type="PRINTS" id="PR00081">
    <property type="entry name" value="GDHRDH"/>
</dbReference>
<dbReference type="InterPro" id="IPR036291">
    <property type="entry name" value="NAD(P)-bd_dom_sf"/>
</dbReference>
<dbReference type="FunFam" id="3.40.50.720:FF:000084">
    <property type="entry name" value="Short-chain dehydrogenase reductase"/>
    <property type="match status" value="1"/>
</dbReference>
<reference evidence="3 4" key="1">
    <citation type="submission" date="2018-06" db="EMBL/GenBank/DDBJ databases">
        <title>Freshwater and sediment microbial communities from various areas in North America, analyzing microbe dynamics in response to fracking.</title>
        <authorList>
            <person name="Lamendella R."/>
        </authorList>
    </citation>
    <scope>NUCLEOTIDE SEQUENCE [LARGE SCALE GENOMIC DNA]</scope>
    <source>
        <strain evidence="3 4">3b_TX</strain>
    </source>
</reference>
<accession>A0A366IK14</accession>
<sequence length="283" mass="28870">MTDLSGKTIIAIGCGTPDGQINNGFAAVRAFLAAGARVCIVDRDAAALEHARAALDAGDSLGGEAPRFTTVAADVGDEDSLTAAFAHCAEVLGTPTVLHYNVGIVVNGGLDTLDAEDFRTALDINLLGAFRAMKLALGHMREAGGGSIITVSSVGGMRHMGYDYPAYAASKAGLIALTKATALQHAAEGIRANSIAPGLIETPLIHGSISGHYASVEEMLAARHALSPTGRMGRPEDVADLAVFLASDAAAYINATVIPVDGGLVHRAGGVEHDTTTAVDDTN</sequence>
<dbReference type="PANTHER" id="PTHR42760:SF135">
    <property type="entry name" value="BLL7886 PROTEIN"/>
    <property type="match status" value="1"/>
</dbReference>
<dbReference type="Pfam" id="PF13561">
    <property type="entry name" value="adh_short_C2"/>
    <property type="match status" value="1"/>
</dbReference>
<dbReference type="SUPFAM" id="SSF51735">
    <property type="entry name" value="NAD(P)-binding Rossmann-fold domains"/>
    <property type="match status" value="1"/>
</dbReference>
<protein>
    <submittedName>
        <fullName evidence="3">NAD(P)-dependent dehydrogenase (Short-subunit alcohol dehydrogenase family)</fullName>
    </submittedName>
</protein>
<dbReference type="Gene3D" id="3.40.50.720">
    <property type="entry name" value="NAD(P)-binding Rossmann-like Domain"/>
    <property type="match status" value="1"/>
</dbReference>
<dbReference type="GO" id="GO:0030497">
    <property type="term" value="P:fatty acid elongation"/>
    <property type="evidence" value="ECO:0007669"/>
    <property type="project" value="TreeGrafter"/>
</dbReference>